<feature type="transmembrane region" description="Helical" evidence="7">
    <location>
        <begin position="96"/>
        <end position="115"/>
    </location>
</feature>
<organism evidence="8 9">
    <name type="scientific">Boothiomyces macroporosus</name>
    <dbReference type="NCBI Taxonomy" id="261099"/>
    <lineage>
        <taxon>Eukaryota</taxon>
        <taxon>Fungi</taxon>
        <taxon>Fungi incertae sedis</taxon>
        <taxon>Chytridiomycota</taxon>
        <taxon>Chytridiomycota incertae sedis</taxon>
        <taxon>Chytridiomycetes</taxon>
        <taxon>Rhizophydiales</taxon>
        <taxon>Terramycetaceae</taxon>
        <taxon>Boothiomyces</taxon>
    </lineage>
</organism>
<dbReference type="EMBL" id="JADGKB010000003">
    <property type="protein sequence ID" value="KAJ3261989.1"/>
    <property type="molecule type" value="Genomic_DNA"/>
</dbReference>
<comment type="caution">
    <text evidence="8">The sequence shown here is derived from an EMBL/GenBank/DDBJ whole genome shotgun (WGS) entry which is preliminary data.</text>
</comment>
<dbReference type="FunFam" id="1.20.1280.290:FF:000009">
    <property type="entry name" value="PQ loop repeat family protein"/>
    <property type="match status" value="1"/>
</dbReference>
<sequence>MSCKCDPEFKDGYKYIQWIGTIFSDCVYTPIEQVSFYIAFVGLFCSLIAMFPQFYTNYKLKNVHGLSFGLVLLWTAGDIASLAGTILTRQLTTQKWTAIFFTIIDVAMMAQYIYYSRFYPEVYPSEYVQVPDVDEEEFEPSPSPSSSSVPGTLVAAAMVPGAAAMFLPLRSTVIELCNVTSAVPTEGKIIGYVLAIPQLIQNHKEQSVHGLSLYLFLLSIAGNVGYGVSIFLRMPPIDTEFFLSTFPYLVGSIGVTALDFGTLYQAYLYGGFDS</sequence>
<keyword evidence="2 7" id="KW-0812">Transmembrane</keyword>
<comment type="subcellular location">
    <subcellularLocation>
        <location evidence="1">Membrane</location>
        <topology evidence="1">Multi-pass membrane protein</topology>
    </subcellularLocation>
</comment>
<keyword evidence="4 7" id="KW-0472">Membrane</keyword>
<comment type="catalytic activity">
    <reaction evidence="6">
        <text>L-histidine(out) + L-arginine(in) = L-histidine(in) + L-arginine(out)</text>
        <dbReference type="Rhea" id="RHEA:71063"/>
        <dbReference type="ChEBI" id="CHEBI:32682"/>
        <dbReference type="ChEBI" id="CHEBI:57595"/>
    </reaction>
</comment>
<dbReference type="Pfam" id="PF04193">
    <property type="entry name" value="PQ-loop"/>
    <property type="match status" value="2"/>
</dbReference>
<dbReference type="Proteomes" id="UP001210925">
    <property type="component" value="Unassembled WGS sequence"/>
</dbReference>
<evidence type="ECO:0000256" key="7">
    <source>
        <dbReference type="SAM" id="Phobius"/>
    </source>
</evidence>
<feature type="transmembrane region" description="Helical" evidence="7">
    <location>
        <begin position="213"/>
        <end position="234"/>
    </location>
</feature>
<name>A0AAD5YB42_9FUNG</name>
<evidence type="ECO:0000256" key="1">
    <source>
        <dbReference type="ARBA" id="ARBA00004141"/>
    </source>
</evidence>
<dbReference type="GO" id="GO:0000329">
    <property type="term" value="C:fungal-type vacuole membrane"/>
    <property type="evidence" value="ECO:0007669"/>
    <property type="project" value="TreeGrafter"/>
</dbReference>
<dbReference type="AlphaFoldDB" id="A0AAD5YB42"/>
<evidence type="ECO:0000313" key="9">
    <source>
        <dbReference type="Proteomes" id="UP001210925"/>
    </source>
</evidence>
<evidence type="ECO:0000256" key="3">
    <source>
        <dbReference type="ARBA" id="ARBA00022989"/>
    </source>
</evidence>
<dbReference type="GO" id="GO:0034488">
    <property type="term" value="P:basic amino acid transmembrane export from vacuole"/>
    <property type="evidence" value="ECO:0007669"/>
    <property type="project" value="TreeGrafter"/>
</dbReference>
<feature type="transmembrane region" description="Helical" evidence="7">
    <location>
        <begin position="149"/>
        <end position="169"/>
    </location>
</feature>
<proteinExistence type="inferred from homology"/>
<dbReference type="InterPro" id="IPR006603">
    <property type="entry name" value="PQ-loop_rpt"/>
</dbReference>
<evidence type="ECO:0000256" key="5">
    <source>
        <dbReference type="ARBA" id="ARBA00038039"/>
    </source>
</evidence>
<comment type="similarity">
    <text evidence="5">Belongs to the laat-1 family.</text>
</comment>
<feature type="transmembrane region" description="Helical" evidence="7">
    <location>
        <begin position="246"/>
        <end position="269"/>
    </location>
</feature>
<dbReference type="GO" id="GO:0015174">
    <property type="term" value="F:basic amino acid transmembrane transporter activity"/>
    <property type="evidence" value="ECO:0007669"/>
    <property type="project" value="TreeGrafter"/>
</dbReference>
<gene>
    <name evidence="8" type="primary">PQLC2</name>
    <name evidence="8" type="ORF">HK103_003832</name>
</gene>
<feature type="transmembrane region" description="Helical" evidence="7">
    <location>
        <begin position="67"/>
        <end position="87"/>
    </location>
</feature>
<dbReference type="SMART" id="SM00679">
    <property type="entry name" value="CTNS"/>
    <property type="match status" value="2"/>
</dbReference>
<dbReference type="InterPro" id="IPR051415">
    <property type="entry name" value="LAAT-1"/>
</dbReference>
<evidence type="ECO:0000256" key="2">
    <source>
        <dbReference type="ARBA" id="ARBA00022692"/>
    </source>
</evidence>
<dbReference type="PANTHER" id="PTHR16201">
    <property type="entry name" value="SEVEN TRANSMEMBRANE PROTEIN 1-RELATED"/>
    <property type="match status" value="1"/>
</dbReference>
<evidence type="ECO:0000256" key="4">
    <source>
        <dbReference type="ARBA" id="ARBA00023136"/>
    </source>
</evidence>
<keyword evidence="3 7" id="KW-1133">Transmembrane helix</keyword>
<accession>A0AAD5YB42</accession>
<reference evidence="8" key="1">
    <citation type="submission" date="2020-05" db="EMBL/GenBank/DDBJ databases">
        <title>Phylogenomic resolution of chytrid fungi.</title>
        <authorList>
            <person name="Stajich J.E."/>
            <person name="Amses K."/>
            <person name="Simmons R."/>
            <person name="Seto K."/>
            <person name="Myers J."/>
            <person name="Bonds A."/>
            <person name="Quandt C.A."/>
            <person name="Barry K."/>
            <person name="Liu P."/>
            <person name="Grigoriev I."/>
            <person name="Longcore J.E."/>
            <person name="James T.Y."/>
        </authorList>
    </citation>
    <scope>NUCLEOTIDE SEQUENCE</scope>
    <source>
        <strain evidence="8">PLAUS21</strain>
    </source>
</reference>
<keyword evidence="9" id="KW-1185">Reference proteome</keyword>
<dbReference type="PANTHER" id="PTHR16201:SF34">
    <property type="entry name" value="LYSOSOMAL AMINO ACID TRANSPORTER 1"/>
    <property type="match status" value="1"/>
</dbReference>
<dbReference type="Gene3D" id="1.20.1280.290">
    <property type="match status" value="2"/>
</dbReference>
<protein>
    <submittedName>
        <fullName evidence="8">PQ loop repeat-containing protein 2</fullName>
    </submittedName>
</protein>
<evidence type="ECO:0000313" key="8">
    <source>
        <dbReference type="EMBL" id="KAJ3261989.1"/>
    </source>
</evidence>
<feature type="transmembrane region" description="Helical" evidence="7">
    <location>
        <begin position="34"/>
        <end position="55"/>
    </location>
</feature>
<evidence type="ECO:0000256" key="6">
    <source>
        <dbReference type="ARBA" id="ARBA00050768"/>
    </source>
</evidence>